<dbReference type="AlphaFoldDB" id="A0A7I9XY57"/>
<name>A0A7I9XY57_9MYCO</name>
<sequence length="168" mass="19079">MTEAIKLWRLFPTQIEADLQIHCRRRIAEWHQGTMSSREMLALLDGLPENSKFKEASERTFRVAEYVGEDKQLTGKLLRIPAAGAPPKDVKVIATYIDWTYDRKLLARMTRELAALRADRGAPQPDIAALLEPLDAILLERKELERAELVRRAKSHISVGLYGMKGGE</sequence>
<dbReference type="EMBL" id="BLKW01000004">
    <property type="protein sequence ID" value="GFG74718.1"/>
    <property type="molecule type" value="Genomic_DNA"/>
</dbReference>
<keyword evidence="2" id="KW-1185">Reference proteome</keyword>
<comment type="caution">
    <text evidence="1">The sequence shown here is derived from an EMBL/GenBank/DDBJ whole genome shotgun (WGS) entry which is preliminary data.</text>
</comment>
<organism evidence="1 2">
    <name type="scientific">Mycobacterium botniense</name>
    <dbReference type="NCBI Taxonomy" id="84962"/>
    <lineage>
        <taxon>Bacteria</taxon>
        <taxon>Bacillati</taxon>
        <taxon>Actinomycetota</taxon>
        <taxon>Actinomycetes</taxon>
        <taxon>Mycobacteriales</taxon>
        <taxon>Mycobacteriaceae</taxon>
        <taxon>Mycobacterium</taxon>
    </lineage>
</organism>
<evidence type="ECO:0000313" key="1">
    <source>
        <dbReference type="EMBL" id="GFG74718.1"/>
    </source>
</evidence>
<protein>
    <submittedName>
        <fullName evidence="1">Uncharacterized protein</fullName>
    </submittedName>
</protein>
<gene>
    <name evidence="1" type="ORF">MBOT_20830</name>
</gene>
<reference evidence="1 2" key="1">
    <citation type="journal article" date="2019" name="Emerg. Microbes Infect.">
        <title>Comprehensive subspecies identification of 175 nontuberculous mycobacteria species based on 7547 genomic profiles.</title>
        <authorList>
            <person name="Matsumoto Y."/>
            <person name="Kinjo T."/>
            <person name="Motooka D."/>
            <person name="Nabeya D."/>
            <person name="Jung N."/>
            <person name="Uechi K."/>
            <person name="Horii T."/>
            <person name="Iida T."/>
            <person name="Fujita J."/>
            <person name="Nakamura S."/>
        </authorList>
    </citation>
    <scope>NUCLEOTIDE SEQUENCE [LARGE SCALE GENOMIC DNA]</scope>
    <source>
        <strain evidence="1 2">JCM 17322</strain>
    </source>
</reference>
<evidence type="ECO:0000313" key="2">
    <source>
        <dbReference type="Proteomes" id="UP000465361"/>
    </source>
</evidence>
<dbReference type="Proteomes" id="UP000465361">
    <property type="component" value="Unassembled WGS sequence"/>
</dbReference>
<accession>A0A7I9XY57</accession>
<proteinExistence type="predicted"/>